<accession>A0A0F9IAL2</accession>
<gene>
    <name evidence="1" type="ORF">LCGC14_1964520</name>
</gene>
<dbReference type="AlphaFoldDB" id="A0A0F9IAL2"/>
<dbReference type="EMBL" id="LAZR01021691">
    <property type="protein sequence ID" value="KKL84457.1"/>
    <property type="molecule type" value="Genomic_DNA"/>
</dbReference>
<proteinExistence type="predicted"/>
<name>A0A0F9IAL2_9ZZZZ</name>
<sequence>MTVPSAQELTRLRTRPQRTRLHLSVYEPGTVLAAQINMPTISRGERAITINIIGGYHPAVKRGQTCYIGTTPGGRDVGRIRAISASSLILTIAENDKTLRDGLYLTIVNYFEPWAVFPRIVLDDNNIATYYKDYDILYTDQNEQMDPVICMGPNHALFLEQKPPGSPEASIYYSSSGTYDPSDGSLPTGYSWTFEGATITGSSIPDPGYRLYTGSGHFLTSLEVTT</sequence>
<comment type="caution">
    <text evidence="1">The sequence shown here is derived from an EMBL/GenBank/DDBJ whole genome shotgun (WGS) entry which is preliminary data.</text>
</comment>
<organism evidence="1">
    <name type="scientific">marine sediment metagenome</name>
    <dbReference type="NCBI Taxonomy" id="412755"/>
    <lineage>
        <taxon>unclassified sequences</taxon>
        <taxon>metagenomes</taxon>
        <taxon>ecological metagenomes</taxon>
    </lineage>
</organism>
<reference evidence="1" key="1">
    <citation type="journal article" date="2015" name="Nature">
        <title>Complex archaea that bridge the gap between prokaryotes and eukaryotes.</title>
        <authorList>
            <person name="Spang A."/>
            <person name="Saw J.H."/>
            <person name="Jorgensen S.L."/>
            <person name="Zaremba-Niedzwiedzka K."/>
            <person name="Martijn J."/>
            <person name="Lind A.E."/>
            <person name="van Eijk R."/>
            <person name="Schleper C."/>
            <person name="Guy L."/>
            <person name="Ettema T.J."/>
        </authorList>
    </citation>
    <scope>NUCLEOTIDE SEQUENCE</scope>
</reference>
<feature type="non-terminal residue" evidence="1">
    <location>
        <position position="226"/>
    </location>
</feature>
<protein>
    <recommendedName>
        <fullName evidence="2">PKD domain-containing protein</fullName>
    </recommendedName>
</protein>
<evidence type="ECO:0000313" key="1">
    <source>
        <dbReference type="EMBL" id="KKL84457.1"/>
    </source>
</evidence>
<evidence type="ECO:0008006" key="2">
    <source>
        <dbReference type="Google" id="ProtNLM"/>
    </source>
</evidence>